<evidence type="ECO:0000313" key="6">
    <source>
        <dbReference type="Proteomes" id="UP000642993"/>
    </source>
</evidence>
<organism evidence="5 6">
    <name type="scientific">Lolliginicoccus lacisalsi</name>
    <dbReference type="NCBI Taxonomy" id="2742202"/>
    <lineage>
        <taxon>Bacteria</taxon>
        <taxon>Bacillati</taxon>
        <taxon>Actinomycetota</taxon>
        <taxon>Actinomycetes</taxon>
        <taxon>Mycobacteriales</taxon>
        <taxon>Hoyosellaceae</taxon>
        <taxon>Lolliginicoccus</taxon>
    </lineage>
</organism>
<dbReference type="InterPro" id="IPR046335">
    <property type="entry name" value="LacI/GalR-like_sensor"/>
</dbReference>
<dbReference type="PROSITE" id="PS50932">
    <property type="entry name" value="HTH_LACI_2"/>
    <property type="match status" value="1"/>
</dbReference>
<dbReference type="PANTHER" id="PTHR30146:SF138">
    <property type="entry name" value="TRANSCRIPTIONAL REGULATORY PROTEIN"/>
    <property type="match status" value="1"/>
</dbReference>
<dbReference type="InterPro" id="IPR000843">
    <property type="entry name" value="HTH_LacI"/>
</dbReference>
<keyword evidence="2 5" id="KW-0238">DNA-binding</keyword>
<evidence type="ECO:0000256" key="3">
    <source>
        <dbReference type="ARBA" id="ARBA00023163"/>
    </source>
</evidence>
<dbReference type="EMBL" id="JACYWE010000002">
    <property type="protein sequence ID" value="MBD8505920.1"/>
    <property type="molecule type" value="Genomic_DNA"/>
</dbReference>
<dbReference type="Proteomes" id="UP000642993">
    <property type="component" value="Unassembled WGS sequence"/>
</dbReference>
<dbReference type="PANTHER" id="PTHR30146">
    <property type="entry name" value="LACI-RELATED TRANSCRIPTIONAL REPRESSOR"/>
    <property type="match status" value="1"/>
</dbReference>
<dbReference type="CDD" id="cd01392">
    <property type="entry name" value="HTH_LacI"/>
    <property type="match status" value="1"/>
</dbReference>
<dbReference type="Gene3D" id="1.10.260.40">
    <property type="entry name" value="lambda repressor-like DNA-binding domains"/>
    <property type="match status" value="1"/>
</dbReference>
<dbReference type="Gene3D" id="3.40.50.2300">
    <property type="match status" value="2"/>
</dbReference>
<dbReference type="RefSeq" id="WP_192038365.1">
    <property type="nucleotide sequence ID" value="NZ_JACYWE010000002.1"/>
</dbReference>
<reference evidence="5" key="1">
    <citation type="submission" date="2020-09" db="EMBL/GenBank/DDBJ databases">
        <title>Hoyosella lacisalsi sp. nov., a halotolerant actinobacterium isolated from soil of Lake Gudzhirganskoe.</title>
        <authorList>
            <person name="Yang Q."/>
            <person name="Guo P.Y."/>
            <person name="Liu S.W."/>
            <person name="Li F.N."/>
            <person name="Sun C.H."/>
        </authorList>
    </citation>
    <scope>NUCLEOTIDE SEQUENCE</scope>
    <source>
        <strain evidence="5">G463</strain>
    </source>
</reference>
<evidence type="ECO:0000313" key="5">
    <source>
        <dbReference type="EMBL" id="MBD8505920.1"/>
    </source>
</evidence>
<dbReference type="InterPro" id="IPR010982">
    <property type="entry name" value="Lambda_DNA-bd_dom_sf"/>
</dbReference>
<dbReference type="GO" id="GO:0000976">
    <property type="term" value="F:transcription cis-regulatory region binding"/>
    <property type="evidence" value="ECO:0007669"/>
    <property type="project" value="TreeGrafter"/>
</dbReference>
<dbReference type="GO" id="GO:0003700">
    <property type="term" value="F:DNA-binding transcription factor activity"/>
    <property type="evidence" value="ECO:0007669"/>
    <property type="project" value="TreeGrafter"/>
</dbReference>
<dbReference type="Pfam" id="PF00356">
    <property type="entry name" value="LacI"/>
    <property type="match status" value="1"/>
</dbReference>
<evidence type="ECO:0000256" key="1">
    <source>
        <dbReference type="ARBA" id="ARBA00023015"/>
    </source>
</evidence>
<feature type="domain" description="HTH lacI-type" evidence="4">
    <location>
        <begin position="11"/>
        <end position="66"/>
    </location>
</feature>
<comment type="caution">
    <text evidence="5">The sequence shown here is derived from an EMBL/GenBank/DDBJ whole genome shotgun (WGS) entry which is preliminary data.</text>
</comment>
<dbReference type="InterPro" id="IPR028082">
    <property type="entry name" value="Peripla_BP_I"/>
</dbReference>
<evidence type="ECO:0000259" key="4">
    <source>
        <dbReference type="PROSITE" id="PS50932"/>
    </source>
</evidence>
<dbReference type="AlphaFoldDB" id="A0A927JBN8"/>
<keyword evidence="6" id="KW-1185">Reference proteome</keyword>
<keyword evidence="3" id="KW-0804">Transcription</keyword>
<proteinExistence type="predicted"/>
<dbReference type="SUPFAM" id="SSF53822">
    <property type="entry name" value="Periplasmic binding protein-like I"/>
    <property type="match status" value="1"/>
</dbReference>
<keyword evidence="1" id="KW-0805">Transcription regulation</keyword>
<dbReference type="Pfam" id="PF13377">
    <property type="entry name" value="Peripla_BP_3"/>
    <property type="match status" value="1"/>
</dbReference>
<accession>A0A927JBN8</accession>
<gene>
    <name evidence="5" type="ORF">HT102_05420</name>
</gene>
<dbReference type="SMART" id="SM00354">
    <property type="entry name" value="HTH_LACI"/>
    <property type="match status" value="1"/>
</dbReference>
<sequence>MSRTPRPRRRVTLASLAAELKISRTTVSNAYNRPDQLSPELRERVLSAAKELGYSGPDPVARSLRTRRADTIGLLLDQPLSYSFRDPAAVDFVAGLANECDAAGRALLIVPAAPDHEPGAAADVVNKASVDGFVAYSVPENDPYFGAAMERHLPLVVCDQPAGIDGTVRVGIDDHAAMLALARIVLDLGHRSIGILAMRLGDSKRDGTTPLDAALASRYSVQRDRIQAIADAAAQQPHEVALTIIETASHTRESGARAAQAALDQDPGITALLCTTDVLALGAMTWAAEHGIVIPDELSVTGFDGTADAMRADLTTVVQPSEEKGQRAGEILMALAPSTGSREELLATSVHHGSTIAAPRRR</sequence>
<evidence type="ECO:0000256" key="2">
    <source>
        <dbReference type="ARBA" id="ARBA00023125"/>
    </source>
</evidence>
<dbReference type="SUPFAM" id="SSF47413">
    <property type="entry name" value="lambda repressor-like DNA-binding domains"/>
    <property type="match status" value="1"/>
</dbReference>
<protein>
    <submittedName>
        <fullName evidence="5">LacI family DNA-binding transcriptional regulator</fullName>
    </submittedName>
</protein>
<dbReference type="CDD" id="cd06279">
    <property type="entry name" value="PBP1_LacI-like"/>
    <property type="match status" value="1"/>
</dbReference>
<name>A0A927JBN8_9ACTN</name>